<feature type="compositionally biased region" description="Low complexity" evidence="1">
    <location>
        <begin position="89"/>
        <end position="100"/>
    </location>
</feature>
<dbReference type="Gene3D" id="1.20.120.10">
    <property type="entry name" value="Cytochrome c/b562"/>
    <property type="match status" value="1"/>
</dbReference>
<dbReference type="GO" id="GO:0022900">
    <property type="term" value="P:electron transport chain"/>
    <property type="evidence" value="ECO:0007669"/>
    <property type="project" value="InterPro"/>
</dbReference>
<dbReference type="GO" id="GO:0020037">
    <property type="term" value="F:heme binding"/>
    <property type="evidence" value="ECO:0007669"/>
    <property type="project" value="InterPro"/>
</dbReference>
<dbReference type="GO" id="GO:0009055">
    <property type="term" value="F:electron transfer activity"/>
    <property type="evidence" value="ECO:0007669"/>
    <property type="project" value="InterPro"/>
</dbReference>
<keyword evidence="3" id="KW-1185">Reference proteome</keyword>
<sequence>MRCQTSFKKSFAAPVAGGLVLALVWVSGADEAAAEDRIAVEREAEEYFRYHERMRGFQQALRDILEDALDGDMEAVEAHALEAVPGGSPTEEGAQEQQGEPTEEEESRREARREATPRAFQGMMQETHGQFRNLAQDARELGDPAHTKRQLVGIQDVCVSCHSAYRFEKR</sequence>
<reference evidence="3" key="1">
    <citation type="submission" date="2006-12" db="EMBL/GenBank/DDBJ databases">
        <title>Complete sequence of Halorhodospira halophila SL1.</title>
        <authorList>
            <consortium name="US DOE Joint Genome Institute"/>
            <person name="Copeland A."/>
            <person name="Lucas S."/>
            <person name="Lapidus A."/>
            <person name="Barry K."/>
            <person name="Detter J.C."/>
            <person name="Glavina del Rio T."/>
            <person name="Hammon N."/>
            <person name="Israni S."/>
            <person name="Dalin E."/>
            <person name="Tice H."/>
            <person name="Pitluck S."/>
            <person name="Saunders E."/>
            <person name="Brettin T."/>
            <person name="Bruce D."/>
            <person name="Han C."/>
            <person name="Tapia R."/>
            <person name="Schmutz J."/>
            <person name="Larimer F."/>
            <person name="Land M."/>
            <person name="Hauser L."/>
            <person name="Kyrpides N."/>
            <person name="Mikhailova N."/>
            <person name="Hoff W."/>
            <person name="Richardson P."/>
        </authorList>
    </citation>
    <scope>NUCLEOTIDE SEQUENCE [LARGE SCALE GENOMIC DNA]</scope>
    <source>
        <strain evidence="3">DSM 244 / SL1</strain>
    </source>
</reference>
<evidence type="ECO:0000313" key="3">
    <source>
        <dbReference type="Proteomes" id="UP000000647"/>
    </source>
</evidence>
<dbReference type="HOGENOM" id="CLU_1508588_0_0_6"/>
<dbReference type="AlphaFoldDB" id="A1WU20"/>
<dbReference type="GO" id="GO:0005506">
    <property type="term" value="F:iron ion binding"/>
    <property type="evidence" value="ECO:0007669"/>
    <property type="project" value="InterPro"/>
</dbReference>
<protein>
    <recommendedName>
        <fullName evidence="4">Cytochrome c, class II</fullName>
    </recommendedName>
</protein>
<dbReference type="KEGG" id="hha:Hhal_0388"/>
<dbReference type="OrthoDB" id="1150802at2"/>
<feature type="compositionally biased region" description="Basic and acidic residues" evidence="1">
    <location>
        <begin position="106"/>
        <end position="116"/>
    </location>
</feature>
<dbReference type="InterPro" id="IPR010980">
    <property type="entry name" value="Cyt_c/b562"/>
</dbReference>
<dbReference type="RefSeq" id="WP_011813205.1">
    <property type="nucleotide sequence ID" value="NC_008789.1"/>
</dbReference>
<name>A1WU20_HALHL</name>
<reference evidence="2 3" key="2">
    <citation type="journal article" date="2013" name="Stand. Genomic Sci.">
        <title>Complete genome sequence of Halorhodospira halophila SL1.</title>
        <authorList>
            <person name="Challacombe J.F."/>
            <person name="Majid S."/>
            <person name="Deole R."/>
            <person name="Brettin T.S."/>
            <person name="Bruce D."/>
            <person name="Delano S.F."/>
            <person name="Detter J.C."/>
            <person name="Gleasner C.D."/>
            <person name="Han C.S."/>
            <person name="Misra M."/>
            <person name="Reitenga K.G."/>
            <person name="Mikhailova N."/>
            <person name="Woyke T."/>
            <person name="Pitluck S."/>
            <person name="Nolan M."/>
            <person name="Land M.L."/>
            <person name="Saunders E."/>
            <person name="Tapia R."/>
            <person name="Lapidus A."/>
            <person name="Ivanova N."/>
            <person name="Hoff W.D."/>
        </authorList>
    </citation>
    <scope>NUCLEOTIDE SEQUENCE [LARGE SCALE GENOMIC DNA]</scope>
    <source>
        <strain evidence="3">DSM 244 / SL1</strain>
    </source>
</reference>
<dbReference type="eggNOG" id="ENOG502ZYBT">
    <property type="taxonomic scope" value="Bacteria"/>
</dbReference>
<evidence type="ECO:0008006" key="4">
    <source>
        <dbReference type="Google" id="ProtNLM"/>
    </source>
</evidence>
<organism evidence="2 3">
    <name type="scientific">Halorhodospira halophila (strain DSM 244 / SL1)</name>
    <name type="common">Ectothiorhodospira halophila (strain DSM 244 / SL1)</name>
    <dbReference type="NCBI Taxonomy" id="349124"/>
    <lineage>
        <taxon>Bacteria</taxon>
        <taxon>Pseudomonadati</taxon>
        <taxon>Pseudomonadota</taxon>
        <taxon>Gammaproteobacteria</taxon>
        <taxon>Chromatiales</taxon>
        <taxon>Ectothiorhodospiraceae</taxon>
        <taxon>Halorhodospira</taxon>
    </lineage>
</organism>
<gene>
    <name evidence="2" type="ordered locus">Hhal_0388</name>
</gene>
<feature type="region of interest" description="Disordered" evidence="1">
    <location>
        <begin position="82"/>
        <end position="116"/>
    </location>
</feature>
<accession>A1WU20</accession>
<evidence type="ECO:0000313" key="2">
    <source>
        <dbReference type="EMBL" id="ABM61182.1"/>
    </source>
</evidence>
<dbReference type="Proteomes" id="UP000000647">
    <property type="component" value="Chromosome"/>
</dbReference>
<proteinExistence type="predicted"/>
<evidence type="ECO:0000256" key="1">
    <source>
        <dbReference type="SAM" id="MobiDB-lite"/>
    </source>
</evidence>
<dbReference type="EMBL" id="CP000544">
    <property type="protein sequence ID" value="ABM61182.1"/>
    <property type="molecule type" value="Genomic_DNA"/>
</dbReference>
<dbReference type="SUPFAM" id="SSF47175">
    <property type="entry name" value="Cytochromes"/>
    <property type="match status" value="1"/>
</dbReference>